<proteinExistence type="predicted"/>
<evidence type="ECO:0000313" key="2">
    <source>
        <dbReference type="Proteomes" id="UP000186601"/>
    </source>
</evidence>
<organism evidence="1 2">
    <name type="scientific">Hermanssonia centrifuga</name>
    <dbReference type="NCBI Taxonomy" id="98765"/>
    <lineage>
        <taxon>Eukaryota</taxon>
        <taxon>Fungi</taxon>
        <taxon>Dikarya</taxon>
        <taxon>Basidiomycota</taxon>
        <taxon>Agaricomycotina</taxon>
        <taxon>Agaricomycetes</taxon>
        <taxon>Polyporales</taxon>
        <taxon>Meruliaceae</taxon>
        <taxon>Hermanssonia</taxon>
    </lineage>
</organism>
<dbReference type="InterPro" id="IPR043047">
    <property type="entry name" value="Hri1_N_sf"/>
</dbReference>
<dbReference type="AlphaFoldDB" id="A0A2R6P1E1"/>
<dbReference type="STRING" id="98765.A0A2R6P1E1"/>
<evidence type="ECO:0008006" key="3">
    <source>
        <dbReference type="Google" id="ProtNLM"/>
    </source>
</evidence>
<evidence type="ECO:0000313" key="1">
    <source>
        <dbReference type="EMBL" id="PSR83328.1"/>
    </source>
</evidence>
<reference evidence="1 2" key="1">
    <citation type="submission" date="2018-02" db="EMBL/GenBank/DDBJ databases">
        <title>Genome sequence of the basidiomycete white-rot fungus Phlebia centrifuga.</title>
        <authorList>
            <person name="Granchi Z."/>
            <person name="Peng M."/>
            <person name="de Vries R.P."/>
            <person name="Hilden K."/>
            <person name="Makela M.R."/>
            <person name="Grigoriev I."/>
            <person name="Riley R."/>
        </authorList>
    </citation>
    <scope>NUCLEOTIDE SEQUENCE [LARGE SCALE GENOMIC DNA]</scope>
    <source>
        <strain evidence="1 2">FBCC195</strain>
    </source>
</reference>
<keyword evidence="2" id="KW-1185">Reference proteome</keyword>
<protein>
    <recommendedName>
        <fullName evidence="3">Protein HRI1</fullName>
    </recommendedName>
</protein>
<name>A0A2R6P1E1_9APHY</name>
<gene>
    <name evidence="1" type="ORF">PHLCEN_2v5765</name>
</gene>
<dbReference type="EMBL" id="MLYV02000562">
    <property type="protein sequence ID" value="PSR83328.1"/>
    <property type="molecule type" value="Genomic_DNA"/>
</dbReference>
<dbReference type="Pfam" id="PF16815">
    <property type="entry name" value="HRI1"/>
    <property type="match status" value="1"/>
</dbReference>
<accession>A0A2R6P1E1</accession>
<dbReference type="InterPro" id="IPR031818">
    <property type="entry name" value="Hri1"/>
</dbReference>
<dbReference type="Gene3D" id="2.40.128.320">
    <property type="entry name" value="Protein HRI1, N-terminal domain"/>
    <property type="match status" value="1"/>
</dbReference>
<dbReference type="OrthoDB" id="4045395at2759"/>
<dbReference type="Proteomes" id="UP000186601">
    <property type="component" value="Unassembled WGS sequence"/>
</dbReference>
<comment type="caution">
    <text evidence="1">The sequence shown here is derived from an EMBL/GenBank/DDBJ whole genome shotgun (WGS) entry which is preliminary data.</text>
</comment>
<sequence length="224" mass="24942">MSSVSSPSISRRISLRFLPTPPAELTSTVVLNAGGRSNLYTDFRPFLASPSSCEWAFAGTKEYLEDGRCRWTHCVDSRGVNEGTLPDVGRCETLPNGDELETGEMINPATGRIEAYEEVWRDEQLPSVSHVTVLRLTDGQRTCGVFIRIGAWAQGVIQREGGVYACRWNFTEHWEVDASFGDVSSMMPTPKGTTLEGTSTHIPEMEDSTLKWEIVEDYLWGTQL</sequence>